<dbReference type="AlphaFoldDB" id="A0A918KCD8"/>
<keyword evidence="1" id="KW-0732">Signal</keyword>
<proteinExistence type="predicted"/>
<feature type="signal peptide" evidence="1">
    <location>
        <begin position="1"/>
        <end position="24"/>
    </location>
</feature>
<feature type="chain" id="PRO_5037986624" description="Outer membrane lipoprotein-sorting protein" evidence="1">
    <location>
        <begin position="25"/>
        <end position="251"/>
    </location>
</feature>
<reference evidence="2" key="2">
    <citation type="submission" date="2020-09" db="EMBL/GenBank/DDBJ databases">
        <authorList>
            <person name="Sun Q."/>
            <person name="Kim S."/>
        </authorList>
    </citation>
    <scope>NUCLEOTIDE SEQUENCE</scope>
    <source>
        <strain evidence="2">KCTC 22169</strain>
    </source>
</reference>
<keyword evidence="3" id="KW-1185">Reference proteome</keyword>
<dbReference type="RefSeq" id="WP_189609479.1">
    <property type="nucleotide sequence ID" value="NZ_BMXR01000006.1"/>
</dbReference>
<gene>
    <name evidence="2" type="ORF">GCM10007392_26970</name>
</gene>
<sequence length="251" mass="28200">MPPPLKPTGLFLFSTLLVASHVTADVTTDLMNTLNELDSKQQLTAELTTELWQTSGDGPETQGATTLTLKDGPDGFQVLYGNILLNQMQDEQQALAQNPDTTTPTLDTLAHVTPIEMRTHLNSASELSRHLQESTLIGEEVVTYNGEPARRLTFEKGLGTVSEEERDYIKEFDYRMEVWVSDKGIPLKTETRVFSKGRFMVVIKFEYTESTSAEYAIANGRLVTLTYEREYEATGFGDGEQVRSRRTLRLH</sequence>
<accession>A0A918KCD8</accession>
<name>A0A918KCD8_9GAMM</name>
<dbReference type="EMBL" id="BMXR01000006">
    <property type="protein sequence ID" value="GGX57896.1"/>
    <property type="molecule type" value="Genomic_DNA"/>
</dbReference>
<dbReference type="Proteomes" id="UP000626148">
    <property type="component" value="Unassembled WGS sequence"/>
</dbReference>
<evidence type="ECO:0000313" key="3">
    <source>
        <dbReference type="Proteomes" id="UP000626148"/>
    </source>
</evidence>
<evidence type="ECO:0008006" key="4">
    <source>
        <dbReference type="Google" id="ProtNLM"/>
    </source>
</evidence>
<evidence type="ECO:0000313" key="2">
    <source>
        <dbReference type="EMBL" id="GGX57896.1"/>
    </source>
</evidence>
<reference evidence="2" key="1">
    <citation type="journal article" date="2014" name="Int. J. Syst. Evol. Microbiol.">
        <title>Complete genome sequence of Corynebacterium casei LMG S-19264T (=DSM 44701T), isolated from a smear-ripened cheese.</title>
        <authorList>
            <consortium name="US DOE Joint Genome Institute (JGI-PGF)"/>
            <person name="Walter F."/>
            <person name="Albersmeier A."/>
            <person name="Kalinowski J."/>
            <person name="Ruckert C."/>
        </authorList>
    </citation>
    <scope>NUCLEOTIDE SEQUENCE</scope>
    <source>
        <strain evidence="2">KCTC 22169</strain>
    </source>
</reference>
<organism evidence="2 3">
    <name type="scientific">Saccharospirillum salsuginis</name>
    <dbReference type="NCBI Taxonomy" id="418750"/>
    <lineage>
        <taxon>Bacteria</taxon>
        <taxon>Pseudomonadati</taxon>
        <taxon>Pseudomonadota</taxon>
        <taxon>Gammaproteobacteria</taxon>
        <taxon>Oceanospirillales</taxon>
        <taxon>Saccharospirillaceae</taxon>
        <taxon>Saccharospirillum</taxon>
    </lineage>
</organism>
<comment type="caution">
    <text evidence="2">The sequence shown here is derived from an EMBL/GenBank/DDBJ whole genome shotgun (WGS) entry which is preliminary data.</text>
</comment>
<evidence type="ECO:0000256" key="1">
    <source>
        <dbReference type="SAM" id="SignalP"/>
    </source>
</evidence>
<protein>
    <recommendedName>
        <fullName evidence="4">Outer membrane lipoprotein-sorting protein</fullName>
    </recommendedName>
</protein>